<keyword evidence="5 9" id="KW-0238">DNA-binding</keyword>
<dbReference type="InterPro" id="IPR010525">
    <property type="entry name" value="ARF_dom"/>
</dbReference>
<dbReference type="Gene3D" id="2.30.30.1040">
    <property type="match status" value="1"/>
</dbReference>
<evidence type="ECO:0000313" key="13">
    <source>
        <dbReference type="EMBL" id="AVP71779.1"/>
    </source>
</evidence>
<dbReference type="EMBL" id="KY914544">
    <property type="protein sequence ID" value="AVP71779.1"/>
    <property type="molecule type" value="mRNA"/>
</dbReference>
<dbReference type="Pfam" id="PF06507">
    <property type="entry name" value="ARF_AD"/>
    <property type="match status" value="1"/>
</dbReference>
<dbReference type="CDD" id="cd10017">
    <property type="entry name" value="B3_DNA"/>
    <property type="match status" value="1"/>
</dbReference>
<evidence type="ECO:0000256" key="3">
    <source>
        <dbReference type="ARBA" id="ARBA00011726"/>
    </source>
</evidence>
<gene>
    <name evidence="13" type="primary">ARF16</name>
</gene>
<dbReference type="AlphaFoldDB" id="A0A2P1NR35"/>
<name>A0A2P1NR35_PINMS</name>
<dbReference type="PANTHER" id="PTHR31384">
    <property type="entry name" value="AUXIN RESPONSE FACTOR 4-RELATED"/>
    <property type="match status" value="1"/>
</dbReference>
<dbReference type="Gene3D" id="2.40.330.10">
    <property type="entry name" value="DNA-binding pseudobarrel domain"/>
    <property type="match status" value="1"/>
</dbReference>
<dbReference type="GO" id="GO:0005634">
    <property type="term" value="C:nucleus"/>
    <property type="evidence" value="ECO:0007669"/>
    <property type="project" value="UniProtKB-SubCell"/>
</dbReference>
<dbReference type="PANTHER" id="PTHR31384:SF39">
    <property type="entry name" value="AUXIN RESPONSE FACTOR"/>
    <property type="match status" value="1"/>
</dbReference>
<evidence type="ECO:0000256" key="7">
    <source>
        <dbReference type="ARBA" id="ARBA00023242"/>
    </source>
</evidence>
<dbReference type="InterPro" id="IPR053793">
    <property type="entry name" value="PB1-like"/>
</dbReference>
<protein>
    <recommendedName>
        <fullName evidence="9">Auxin response factor</fullName>
    </recommendedName>
</protein>
<evidence type="ECO:0000256" key="9">
    <source>
        <dbReference type="RuleBase" id="RU004561"/>
    </source>
</evidence>
<dbReference type="PROSITE" id="PS50863">
    <property type="entry name" value="B3"/>
    <property type="match status" value="1"/>
</dbReference>
<feature type="region of interest" description="Disordered" evidence="10">
    <location>
        <begin position="557"/>
        <end position="579"/>
    </location>
</feature>
<keyword evidence="6 9" id="KW-0804">Transcription</keyword>
<dbReference type="FunFam" id="2.30.30.1040:FF:000002">
    <property type="entry name" value="Auxin response factor"/>
    <property type="match status" value="1"/>
</dbReference>
<dbReference type="Pfam" id="PF02362">
    <property type="entry name" value="B3"/>
    <property type="match status" value="1"/>
</dbReference>
<organism evidence="13">
    <name type="scientific">Pinus massoniana</name>
    <name type="common">Chinese red pine</name>
    <dbReference type="NCBI Taxonomy" id="88730"/>
    <lineage>
        <taxon>Eukaryota</taxon>
        <taxon>Viridiplantae</taxon>
        <taxon>Streptophyta</taxon>
        <taxon>Embryophyta</taxon>
        <taxon>Tracheophyta</taxon>
        <taxon>Spermatophyta</taxon>
        <taxon>Pinopsida</taxon>
        <taxon>Pinidae</taxon>
        <taxon>Conifers I</taxon>
        <taxon>Pinales</taxon>
        <taxon>Pinaceae</taxon>
        <taxon>Pinus</taxon>
        <taxon>Pinus subgen. Pinus</taxon>
    </lineage>
</organism>
<comment type="subcellular location">
    <subcellularLocation>
        <location evidence="1 9">Nucleus</location>
    </subcellularLocation>
</comment>
<dbReference type="InterPro" id="IPR003340">
    <property type="entry name" value="B3_DNA-bd"/>
</dbReference>
<comment type="similarity">
    <text evidence="2 9">Belongs to the ARF family.</text>
</comment>
<reference evidence="13" key="1">
    <citation type="submission" date="2017-04" db="EMBL/GenBank/DDBJ databases">
        <authorList>
            <person name="Afonso C.L."/>
            <person name="Miller P.J."/>
            <person name="Scott M.A."/>
            <person name="Spackman E."/>
            <person name="Goraichik I."/>
            <person name="Dimitrov K.M."/>
            <person name="Suarez D.L."/>
            <person name="Swayne D.E."/>
        </authorList>
    </citation>
    <scope>NUCLEOTIDE SEQUENCE</scope>
</reference>
<dbReference type="GO" id="GO:0003677">
    <property type="term" value="F:DNA binding"/>
    <property type="evidence" value="ECO:0007669"/>
    <property type="project" value="UniProtKB-KW"/>
</dbReference>
<comment type="subunit">
    <text evidence="3 9">Homodimers and heterodimers.</text>
</comment>
<evidence type="ECO:0000259" key="11">
    <source>
        <dbReference type="PROSITE" id="PS50863"/>
    </source>
</evidence>
<evidence type="ECO:0000256" key="4">
    <source>
        <dbReference type="ARBA" id="ARBA00023015"/>
    </source>
</evidence>
<dbReference type="InterPro" id="IPR044835">
    <property type="entry name" value="ARF_plant"/>
</dbReference>
<accession>A0A2P1NR35</accession>
<evidence type="ECO:0000256" key="10">
    <source>
        <dbReference type="SAM" id="MobiDB-lite"/>
    </source>
</evidence>
<proteinExistence type="evidence at transcript level"/>
<keyword evidence="7 9" id="KW-0539">Nucleus</keyword>
<dbReference type="GO" id="GO:0009734">
    <property type="term" value="P:auxin-activated signaling pathway"/>
    <property type="evidence" value="ECO:0007669"/>
    <property type="project" value="UniProtKB-KW"/>
</dbReference>
<dbReference type="PROSITE" id="PS51745">
    <property type="entry name" value="PB1"/>
    <property type="match status" value="1"/>
</dbReference>
<keyword evidence="4 9" id="KW-0805">Transcription regulation</keyword>
<dbReference type="Gene3D" id="3.10.20.90">
    <property type="entry name" value="Phosphatidylinositol 3-kinase Catalytic Subunit, Chain A, domain 1"/>
    <property type="match status" value="1"/>
</dbReference>
<evidence type="ECO:0000256" key="6">
    <source>
        <dbReference type="ARBA" id="ARBA00023163"/>
    </source>
</evidence>
<feature type="region of interest" description="Disordered" evidence="10">
    <location>
        <begin position="591"/>
        <end position="633"/>
    </location>
</feature>
<dbReference type="FunFam" id="2.40.330.10:FF:000001">
    <property type="entry name" value="Auxin response factor"/>
    <property type="match status" value="1"/>
</dbReference>
<dbReference type="GO" id="GO:0048829">
    <property type="term" value="P:root cap development"/>
    <property type="evidence" value="ECO:0007669"/>
    <property type="project" value="UniProtKB-ARBA"/>
</dbReference>
<comment type="function">
    <text evidence="9">Auxin response factors (ARFs) are transcriptional factors that bind specifically to the DNA sequence 5'-TGTCTC-3' found in the auxin-responsive promoter elements (AuxREs).</text>
</comment>
<dbReference type="InterPro" id="IPR015300">
    <property type="entry name" value="DNA-bd_pseudobarrel_sf"/>
</dbReference>
<keyword evidence="8 9" id="KW-0927">Auxin signaling pathway</keyword>
<feature type="compositionally biased region" description="Low complexity" evidence="10">
    <location>
        <begin position="569"/>
        <end position="578"/>
    </location>
</feature>
<feature type="compositionally biased region" description="Low complexity" evidence="10">
    <location>
        <begin position="595"/>
        <end position="607"/>
    </location>
</feature>
<evidence type="ECO:0000256" key="8">
    <source>
        <dbReference type="ARBA" id="ARBA00023294"/>
    </source>
</evidence>
<evidence type="ECO:0000259" key="12">
    <source>
        <dbReference type="PROSITE" id="PS51745"/>
    </source>
</evidence>
<feature type="domain" description="PB1" evidence="12">
    <location>
        <begin position="703"/>
        <end position="783"/>
    </location>
</feature>
<feature type="domain" description="TF-B3" evidence="11">
    <location>
        <begin position="138"/>
        <end position="240"/>
    </location>
</feature>
<dbReference type="GO" id="GO:0006355">
    <property type="term" value="P:regulation of DNA-templated transcription"/>
    <property type="evidence" value="ECO:0007669"/>
    <property type="project" value="InterPro"/>
</dbReference>
<evidence type="ECO:0000256" key="5">
    <source>
        <dbReference type="ARBA" id="ARBA00023125"/>
    </source>
</evidence>
<dbReference type="SMART" id="SM01019">
    <property type="entry name" value="B3"/>
    <property type="match status" value="1"/>
</dbReference>
<feature type="compositionally biased region" description="Polar residues" evidence="10">
    <location>
        <begin position="617"/>
        <end position="631"/>
    </location>
</feature>
<sequence>MPVPCTMNGPRITSMDSAHGYGLVMQRGADDGNPGLDSQLWHACAGGMVQMPSVNARVYYFPQGQAEHSATNVEFPASLRVKPAILCRVLNVKFMADTETDEVYSRIRLVPIKPNEAAMEDCSEDNDNAAANEKPVSFAKTLTQSDANNGGGFSVPRYCAETIFPRLDYSSDPPVQTVLAKDVHGEVWKFRHIYRGTPRRHLLTTGWSTFVNQKKLVAGDSIVFLRSLNGELCVGIRRSTRSTGGGDSSAWHLAGQQQQHGSCMSPYRSSSRWEVKGGDNFSAAFFGGGDKASANGNSNGFARNKGKVSAKSVIESATLAATGQPFEVVYYPRASTPEFCVKANAVDAALRMKWTAGMRFKMAFETEDSSRISWFMGTISLVQCADPIHWPTSPWRLLQVTWDEPDLLQNVKRVSPWLVEVVSNVPPIQLSPFTLPKKKLRVSQHPEFQFEGHGIMGGLQMATLTNNVLGQINPWHGLSENVPAGMQGARHGHIYGVPLSDFHSNKLQSGLSLDSFHQLEQGALSSTPVSTDLNIGCFSQLERSSVQDNLSCVLTMGNSSQSEQKATKGRSTSSTTKSAPFLLFGKPIHTEQSPKSEQQQQSGVSSSDGPGFHVVNDSGSPGLTSNSSTDGNPEVVDRLQRAMAGRSDTSKLSENYGLRLYCGETLDSTVNNGGGNLSWFKDRQVSLQTLETGSGGKTSEDGVVHCKAFLESEDVGRTLDLSLFSSYEELHNKLAKMFGIEDSDLSNRVLYKDAAGVGRHTGEQPYGDFMKTVRRLTILSDSSSDNMGR</sequence>
<dbReference type="GO" id="GO:0051301">
    <property type="term" value="P:cell division"/>
    <property type="evidence" value="ECO:0007669"/>
    <property type="project" value="UniProtKB-ARBA"/>
</dbReference>
<evidence type="ECO:0000256" key="1">
    <source>
        <dbReference type="ARBA" id="ARBA00004123"/>
    </source>
</evidence>
<evidence type="ECO:0000256" key="2">
    <source>
        <dbReference type="ARBA" id="ARBA00007853"/>
    </source>
</evidence>
<dbReference type="GO" id="GO:0007389">
    <property type="term" value="P:pattern specification process"/>
    <property type="evidence" value="ECO:0007669"/>
    <property type="project" value="UniProtKB-ARBA"/>
</dbReference>
<dbReference type="SUPFAM" id="SSF101936">
    <property type="entry name" value="DNA-binding pseudobarrel domain"/>
    <property type="match status" value="1"/>
</dbReference>